<dbReference type="Proteomes" id="UP000245125">
    <property type="component" value="Unassembled WGS sequence"/>
</dbReference>
<organism evidence="4 5">
    <name type="scientific">Candidatus Sulfobium mesophilum</name>
    <dbReference type="NCBI Taxonomy" id="2016548"/>
    <lineage>
        <taxon>Bacteria</taxon>
        <taxon>Pseudomonadati</taxon>
        <taxon>Nitrospirota</taxon>
        <taxon>Nitrospiria</taxon>
        <taxon>Nitrospirales</taxon>
        <taxon>Nitrospiraceae</taxon>
        <taxon>Candidatus Sulfobium</taxon>
    </lineage>
</organism>
<evidence type="ECO:0000313" key="4">
    <source>
        <dbReference type="EMBL" id="SPP99509.1"/>
    </source>
</evidence>
<feature type="domain" description="NodB homology" evidence="3">
    <location>
        <begin position="101"/>
        <end position="348"/>
    </location>
</feature>
<dbReference type="Gene3D" id="3.20.20.370">
    <property type="entry name" value="Glycoside hydrolase/deacetylase"/>
    <property type="match status" value="1"/>
</dbReference>
<reference evidence="5" key="1">
    <citation type="submission" date="2018-03" db="EMBL/GenBank/DDBJ databases">
        <authorList>
            <person name="Zecchin S."/>
        </authorList>
    </citation>
    <scope>NUCLEOTIDE SEQUENCE [LARGE SCALE GENOMIC DNA]</scope>
</reference>
<evidence type="ECO:0000256" key="1">
    <source>
        <dbReference type="ARBA" id="ARBA00004613"/>
    </source>
</evidence>
<dbReference type="InterPro" id="IPR002509">
    <property type="entry name" value="NODB_dom"/>
</dbReference>
<dbReference type="GO" id="GO:0005975">
    <property type="term" value="P:carbohydrate metabolic process"/>
    <property type="evidence" value="ECO:0007669"/>
    <property type="project" value="InterPro"/>
</dbReference>
<keyword evidence="2" id="KW-0732">Signal</keyword>
<gene>
    <name evidence="4" type="ORF">NBG4_10043</name>
</gene>
<dbReference type="PROSITE" id="PS51677">
    <property type="entry name" value="NODB"/>
    <property type="match status" value="1"/>
</dbReference>
<dbReference type="GO" id="GO:0005576">
    <property type="term" value="C:extracellular region"/>
    <property type="evidence" value="ECO:0007669"/>
    <property type="project" value="UniProtKB-SubCell"/>
</dbReference>
<dbReference type="CDD" id="cd10918">
    <property type="entry name" value="CE4_NodB_like_5s_6s"/>
    <property type="match status" value="1"/>
</dbReference>
<sequence length="348" mass="39049">MVSKSAKQLTRDSVYVALFYSGAARSLTKIVAGLRREHPCVILAYHRIVDDHSSYLNRGPAMHHRMRDFEKEIDYFGRNFDIVSMDEVVQHVRDGAAFRRPSLAITFDDGYLDNYTLAYPVLKKYGVPATIYLTTGLIGTEDRTWPDQIEYALLTTGKNTVELPSSLGRGTISLGTRKEKEMACLEIGQAFKLLPNDTRKRLLEELFHSLGLNGRNPGDTGGRVMLNWDEVREMAQNGVTIGCHSHTHPILSRMPLQEAKEEIRVSKELVEENLGREATHFAIPNGGRNDFTEELKGYCREIGFESVTTLMLGTVNGSHGDAFALRRLGAMSPLWMLAGILMRQMVKG</sequence>
<accession>A0A2U3QDV5</accession>
<dbReference type="Pfam" id="PF01522">
    <property type="entry name" value="Polysacc_deac_1"/>
    <property type="match status" value="2"/>
</dbReference>
<dbReference type="OrthoDB" id="9782872at2"/>
<name>A0A2U3QDV5_9BACT</name>
<evidence type="ECO:0000256" key="2">
    <source>
        <dbReference type="ARBA" id="ARBA00022729"/>
    </source>
</evidence>
<comment type="subcellular location">
    <subcellularLocation>
        <location evidence="1">Secreted</location>
    </subcellularLocation>
</comment>
<dbReference type="InterPro" id="IPR051398">
    <property type="entry name" value="Polysacch_Deacetylase"/>
</dbReference>
<dbReference type="GO" id="GO:0016810">
    <property type="term" value="F:hydrolase activity, acting on carbon-nitrogen (but not peptide) bonds"/>
    <property type="evidence" value="ECO:0007669"/>
    <property type="project" value="InterPro"/>
</dbReference>
<keyword evidence="5" id="KW-1185">Reference proteome</keyword>
<proteinExistence type="predicted"/>
<protein>
    <submittedName>
        <fullName evidence="4">Polysaccharide deacetylase</fullName>
    </submittedName>
</protein>
<evidence type="ECO:0000259" key="3">
    <source>
        <dbReference type="PROSITE" id="PS51677"/>
    </source>
</evidence>
<dbReference type="PANTHER" id="PTHR34216:SF3">
    <property type="entry name" value="POLY-BETA-1,6-N-ACETYL-D-GLUCOSAMINE N-DEACETYLASE"/>
    <property type="match status" value="1"/>
</dbReference>
<dbReference type="AlphaFoldDB" id="A0A2U3QDV5"/>
<dbReference type="EMBL" id="OUUY01000001">
    <property type="protein sequence ID" value="SPP99509.1"/>
    <property type="molecule type" value="Genomic_DNA"/>
</dbReference>
<dbReference type="InterPro" id="IPR011330">
    <property type="entry name" value="Glyco_hydro/deAcase_b/a-brl"/>
</dbReference>
<dbReference type="SUPFAM" id="SSF88713">
    <property type="entry name" value="Glycoside hydrolase/deacetylase"/>
    <property type="match status" value="1"/>
</dbReference>
<dbReference type="PANTHER" id="PTHR34216">
    <property type="match status" value="1"/>
</dbReference>
<evidence type="ECO:0000313" key="5">
    <source>
        <dbReference type="Proteomes" id="UP000245125"/>
    </source>
</evidence>